<organism evidence="1">
    <name type="scientific">uncultured Caudovirales phage</name>
    <dbReference type="NCBI Taxonomy" id="2100421"/>
    <lineage>
        <taxon>Viruses</taxon>
        <taxon>Duplodnaviria</taxon>
        <taxon>Heunggongvirae</taxon>
        <taxon>Uroviricota</taxon>
        <taxon>Caudoviricetes</taxon>
        <taxon>Peduoviridae</taxon>
        <taxon>Maltschvirus</taxon>
        <taxon>Maltschvirus maltsch</taxon>
    </lineage>
</organism>
<evidence type="ECO:0000313" key="1">
    <source>
        <dbReference type="EMBL" id="CAB4149868.1"/>
    </source>
</evidence>
<accession>A0A6J5MSW6</accession>
<reference evidence="1" key="1">
    <citation type="submission" date="2020-04" db="EMBL/GenBank/DDBJ databases">
        <authorList>
            <person name="Chiriac C."/>
            <person name="Salcher M."/>
            <person name="Ghai R."/>
            <person name="Kavagutti S V."/>
        </authorList>
    </citation>
    <scope>NUCLEOTIDE SEQUENCE</scope>
</reference>
<sequence length="73" mass="8284">MKKRDLPKPKYSLGEVVVFNVPSEGNNPPRRDVGRVTQIDISITLDHGNSIRYSFGDHDDSFDETSIVRRVVI</sequence>
<name>A0A6J5MSW6_9CAUD</name>
<protein>
    <submittedName>
        <fullName evidence="1">Uncharacterized protein</fullName>
    </submittedName>
</protein>
<dbReference type="EMBL" id="LR796527">
    <property type="protein sequence ID" value="CAB4149868.1"/>
    <property type="molecule type" value="Genomic_DNA"/>
</dbReference>
<gene>
    <name evidence="1" type="ORF">UFOVP558_43</name>
</gene>
<proteinExistence type="predicted"/>